<dbReference type="CDD" id="cd00156">
    <property type="entry name" value="REC"/>
    <property type="match status" value="1"/>
</dbReference>
<dbReference type="InterPro" id="IPR011006">
    <property type="entry name" value="CheY-like_superfamily"/>
</dbReference>
<evidence type="ECO:0000256" key="1">
    <source>
        <dbReference type="ARBA" id="ARBA00022741"/>
    </source>
</evidence>
<gene>
    <name evidence="9" type="ORF">AB7A72_11760</name>
</gene>
<evidence type="ECO:0000256" key="6">
    <source>
        <dbReference type="PROSITE-ProRule" id="PRU00169"/>
    </source>
</evidence>
<dbReference type="SUPFAM" id="SSF46689">
    <property type="entry name" value="Homeodomain-like"/>
    <property type="match status" value="1"/>
</dbReference>
<dbReference type="PROSITE" id="PS50045">
    <property type="entry name" value="SIGMA54_INTERACT_4"/>
    <property type="match status" value="1"/>
</dbReference>
<dbReference type="Gene3D" id="1.10.8.60">
    <property type="match status" value="1"/>
</dbReference>
<proteinExistence type="predicted"/>
<keyword evidence="10" id="KW-1185">Reference proteome</keyword>
<dbReference type="Pfam" id="PF25601">
    <property type="entry name" value="AAA_lid_14"/>
    <property type="match status" value="1"/>
</dbReference>
<evidence type="ECO:0000313" key="9">
    <source>
        <dbReference type="EMBL" id="MEY2251680.1"/>
    </source>
</evidence>
<accession>A0ABV4B2R1</accession>
<evidence type="ECO:0000259" key="8">
    <source>
        <dbReference type="PROSITE" id="PS50110"/>
    </source>
</evidence>
<organism evidence="9 10">
    <name type="scientific">Comamonas sediminis</name>
    <dbReference type="NCBI Taxonomy" id="1783360"/>
    <lineage>
        <taxon>Bacteria</taxon>
        <taxon>Pseudomonadati</taxon>
        <taxon>Pseudomonadota</taxon>
        <taxon>Betaproteobacteria</taxon>
        <taxon>Burkholderiales</taxon>
        <taxon>Comamonadaceae</taxon>
        <taxon>Comamonas</taxon>
    </lineage>
</organism>
<dbReference type="EMBL" id="JBGBDC010000004">
    <property type="protein sequence ID" value="MEY2251680.1"/>
    <property type="molecule type" value="Genomic_DNA"/>
</dbReference>
<dbReference type="InterPro" id="IPR009057">
    <property type="entry name" value="Homeodomain-like_sf"/>
</dbReference>
<dbReference type="InterPro" id="IPR002078">
    <property type="entry name" value="Sigma_54_int"/>
</dbReference>
<dbReference type="PANTHER" id="PTHR32071">
    <property type="entry name" value="TRANSCRIPTIONAL REGULATORY PROTEIN"/>
    <property type="match status" value="1"/>
</dbReference>
<dbReference type="PANTHER" id="PTHR32071:SF117">
    <property type="entry name" value="PTS-DEPENDENT DIHYDROXYACETONE KINASE OPERON REGULATORY PROTEIN-RELATED"/>
    <property type="match status" value="1"/>
</dbReference>
<evidence type="ECO:0000256" key="2">
    <source>
        <dbReference type="ARBA" id="ARBA00022840"/>
    </source>
</evidence>
<feature type="domain" description="Response regulatory" evidence="8">
    <location>
        <begin position="3"/>
        <end position="116"/>
    </location>
</feature>
<dbReference type="InterPro" id="IPR002197">
    <property type="entry name" value="HTH_Fis"/>
</dbReference>
<dbReference type="InterPro" id="IPR027417">
    <property type="entry name" value="P-loop_NTPase"/>
</dbReference>
<evidence type="ECO:0000256" key="5">
    <source>
        <dbReference type="ARBA" id="ARBA00023163"/>
    </source>
</evidence>
<feature type="domain" description="Sigma-54 factor interaction" evidence="7">
    <location>
        <begin position="147"/>
        <end position="375"/>
    </location>
</feature>
<dbReference type="SUPFAM" id="SSF52172">
    <property type="entry name" value="CheY-like"/>
    <property type="match status" value="1"/>
</dbReference>
<dbReference type="CDD" id="cd00009">
    <property type="entry name" value="AAA"/>
    <property type="match status" value="1"/>
</dbReference>
<dbReference type="Pfam" id="PF00072">
    <property type="entry name" value="Response_reg"/>
    <property type="match status" value="1"/>
</dbReference>
<evidence type="ECO:0000313" key="10">
    <source>
        <dbReference type="Proteomes" id="UP001562178"/>
    </source>
</evidence>
<dbReference type="InterPro" id="IPR001789">
    <property type="entry name" value="Sig_transdc_resp-reg_receiver"/>
</dbReference>
<keyword evidence="4" id="KW-0238">DNA-binding</keyword>
<protein>
    <submittedName>
        <fullName evidence="9">Sigma-54-dependent transcriptional regulator</fullName>
    </submittedName>
</protein>
<dbReference type="Gene3D" id="1.10.10.60">
    <property type="entry name" value="Homeodomain-like"/>
    <property type="match status" value="1"/>
</dbReference>
<dbReference type="SMART" id="SM00382">
    <property type="entry name" value="AAA"/>
    <property type="match status" value="1"/>
</dbReference>
<keyword evidence="5" id="KW-0804">Transcription</keyword>
<dbReference type="Pfam" id="PF02954">
    <property type="entry name" value="HTH_8"/>
    <property type="match status" value="1"/>
</dbReference>
<keyword evidence="6" id="KW-0597">Phosphoprotein</keyword>
<keyword evidence="1" id="KW-0547">Nucleotide-binding</keyword>
<feature type="modified residue" description="4-aspartylphosphate" evidence="6">
    <location>
        <position position="52"/>
    </location>
</feature>
<reference evidence="9 10" key="1">
    <citation type="journal article" date="2016" name="Int. J. Syst. Evol. Microbiol.">
        <title>Description of Comamonas sediminis sp. nov., isolated from lagoon sediments.</title>
        <authorList>
            <person name="Subhash Y."/>
            <person name="Bang J.J."/>
            <person name="You T.H."/>
            <person name="Lee S.S."/>
        </authorList>
    </citation>
    <scope>NUCLEOTIDE SEQUENCE [LARGE SCALE GENOMIC DNA]</scope>
    <source>
        <strain evidence="9 10">JCM 31169</strain>
    </source>
</reference>
<dbReference type="PROSITE" id="PS00688">
    <property type="entry name" value="SIGMA54_INTERACT_3"/>
    <property type="match status" value="1"/>
</dbReference>
<dbReference type="PROSITE" id="PS00676">
    <property type="entry name" value="SIGMA54_INTERACT_2"/>
    <property type="match status" value="1"/>
</dbReference>
<keyword evidence="3" id="KW-0805">Transcription regulation</keyword>
<dbReference type="SUPFAM" id="SSF52540">
    <property type="entry name" value="P-loop containing nucleoside triphosphate hydrolases"/>
    <property type="match status" value="1"/>
</dbReference>
<dbReference type="PROSITE" id="PS50110">
    <property type="entry name" value="RESPONSE_REGULATORY"/>
    <property type="match status" value="1"/>
</dbReference>
<dbReference type="Pfam" id="PF00158">
    <property type="entry name" value="Sigma54_activat"/>
    <property type="match status" value="1"/>
</dbReference>
<dbReference type="InterPro" id="IPR003593">
    <property type="entry name" value="AAA+_ATPase"/>
</dbReference>
<sequence>MKHVLIVDDDTDSAASMRALIADDDFSVAVAHSLRDARRQMALQQPALVLLDIQLPDGSGMDLLKDADVVGDALVVLVTGHASLDTSIAALRHGATDYLVKPVQFPRLKKILAQLTALSPASRPLSAEARDAALAPTMTAQGQFGRLWGRAPVMQRIYAQIARVAPTSITVFITGESGTGKEMAAQTLHDRSARSAKPFVAVNCGAISPNLMESEFFGHEKGSFTGADRQHQGFFERAAGGTLFLDEVTEMPLDLQVKLLRVLETSTFHRVGSAQSLQADVRIIAASNRCPFEAVKEGRLREDLLYRLNVFPLQMPPLRERLSDVPLLAEHFLRAISAQEGEPKKLGAAAIAQITSYRWPGNVRELRNAIQRAYVMAEGGVIDEEWLPKTGTGAPLAVMDVQEPAQIRPLAATAAAGDPDTPQPPAAEATLQLPVGISMATAERQLIEATLKECLYQKERTAAVLGISLKTLYNRLKGYTSPQ</sequence>
<comment type="caution">
    <text evidence="9">The sequence shown here is derived from an EMBL/GenBank/DDBJ whole genome shotgun (WGS) entry which is preliminary data.</text>
</comment>
<dbReference type="SMART" id="SM00448">
    <property type="entry name" value="REC"/>
    <property type="match status" value="1"/>
</dbReference>
<dbReference type="InterPro" id="IPR025944">
    <property type="entry name" value="Sigma_54_int_dom_CS"/>
</dbReference>
<evidence type="ECO:0000256" key="4">
    <source>
        <dbReference type="ARBA" id="ARBA00023125"/>
    </source>
</evidence>
<dbReference type="InterPro" id="IPR025943">
    <property type="entry name" value="Sigma_54_int_dom_ATP-bd_2"/>
</dbReference>
<keyword evidence="2" id="KW-0067">ATP-binding</keyword>
<dbReference type="Gene3D" id="3.40.50.300">
    <property type="entry name" value="P-loop containing nucleotide triphosphate hydrolases"/>
    <property type="match status" value="1"/>
</dbReference>
<dbReference type="Gene3D" id="3.40.50.2300">
    <property type="match status" value="1"/>
</dbReference>
<evidence type="ECO:0000256" key="3">
    <source>
        <dbReference type="ARBA" id="ARBA00023015"/>
    </source>
</evidence>
<dbReference type="Proteomes" id="UP001562178">
    <property type="component" value="Unassembled WGS sequence"/>
</dbReference>
<dbReference type="InterPro" id="IPR058031">
    <property type="entry name" value="AAA_lid_NorR"/>
</dbReference>
<dbReference type="RefSeq" id="WP_239812475.1">
    <property type="nucleotide sequence ID" value="NZ_JBGBDC010000004.1"/>
</dbReference>
<evidence type="ECO:0000259" key="7">
    <source>
        <dbReference type="PROSITE" id="PS50045"/>
    </source>
</evidence>
<name>A0ABV4B2R1_9BURK</name>